<name>A0AAW3N0J0_9BURK</name>
<comment type="caution">
    <text evidence="1">The sequence shown here is derived from an EMBL/GenBank/DDBJ whole genome shotgun (WGS) entry which is preliminary data.</text>
</comment>
<reference evidence="1 2" key="1">
    <citation type="submission" date="2015-11" db="EMBL/GenBank/DDBJ databases">
        <title>Expanding the genomic diversity of Burkholderia species for the development of highly accurate diagnostics.</title>
        <authorList>
            <person name="Sahl J."/>
            <person name="Keim P."/>
            <person name="Wagner D."/>
        </authorList>
    </citation>
    <scope>NUCLEOTIDE SEQUENCE [LARGE SCALE GENOMIC DNA]</scope>
    <source>
        <strain evidence="1 2">MSMB1137WGS</strain>
    </source>
</reference>
<sequence>MLAMEEIFIVEPSSLRHEPTGFWQVAVSAQEGDARVPKIASDASIFFIFGSFRAIVRIPHIGPNTQWRASPQSDTYFARARLTASGDSHHPFMKLVEGAMYLFDRFH</sequence>
<dbReference type="AlphaFoldDB" id="A0AAW3N0J0"/>
<accession>A0AAW3N0J0</accession>
<gene>
    <name evidence="1" type="ORF">WK53_16145</name>
</gene>
<proteinExistence type="predicted"/>
<evidence type="ECO:0000313" key="2">
    <source>
        <dbReference type="Proteomes" id="UP000056732"/>
    </source>
</evidence>
<evidence type="ECO:0000313" key="1">
    <source>
        <dbReference type="EMBL" id="KVT45419.1"/>
    </source>
</evidence>
<dbReference type="Proteomes" id="UP000056732">
    <property type="component" value="Unassembled WGS sequence"/>
</dbReference>
<organism evidence="1 2">
    <name type="scientific">Burkholderia ubonensis</name>
    <dbReference type="NCBI Taxonomy" id="101571"/>
    <lineage>
        <taxon>Bacteria</taxon>
        <taxon>Pseudomonadati</taxon>
        <taxon>Pseudomonadota</taxon>
        <taxon>Betaproteobacteria</taxon>
        <taxon>Burkholderiales</taxon>
        <taxon>Burkholderiaceae</taxon>
        <taxon>Burkholderia</taxon>
        <taxon>Burkholderia cepacia complex</taxon>
    </lineage>
</organism>
<dbReference type="EMBL" id="LPDO01000129">
    <property type="protein sequence ID" value="KVT45419.1"/>
    <property type="molecule type" value="Genomic_DNA"/>
</dbReference>
<protein>
    <submittedName>
        <fullName evidence="1">Uncharacterized protein</fullName>
    </submittedName>
</protein>